<sequence>MIPSKINSYIIGKQIGKGSNGFVYEAIHEKTKIKVAIKMIQKTNISSDHDQIQLRFSREINLLQRINHIFVPQFYQVIEDPLYFYLVMEYAPNGDLVALEKPVDEYTAKNIFLQLIIILEYLHYEQHIAHRDLKAENIILDKYKNIRVIDYGLSNCFTEDNPQLKTACGSPHYLPPEVVKKQKYTAEVDIWSAGVLLYYITVGHLPFESDNLQSLLEKIVYADPYFPSFISPHLSSLLKKMLTKQPENRITIDQIKKQEWFPTADFLRIKKLCNQINSFNDENIIDQDIIGKMNDFGIETKYLKHNLILKNLTDETAAYRMLEREKLIESMKDDLRLIQCCKFEKIKKSSSESIKSIPTSTDNSNNQNHNGAKIKPFLSPRILSRNSSKLNIQKRFSHEALSFSKKKS</sequence>
<keyword evidence="4" id="KW-0808">Transferase</keyword>
<comment type="similarity">
    <text evidence="4">Belongs to the protein kinase superfamily.</text>
</comment>
<dbReference type="PANTHER" id="PTHR24346">
    <property type="entry name" value="MAP/MICROTUBULE AFFINITY-REGULATING KINASE"/>
    <property type="match status" value="1"/>
</dbReference>
<dbReference type="PROSITE" id="PS00107">
    <property type="entry name" value="PROTEIN_KINASE_ATP"/>
    <property type="match status" value="1"/>
</dbReference>
<feature type="region of interest" description="Disordered" evidence="5">
    <location>
        <begin position="354"/>
        <end position="377"/>
    </location>
</feature>
<dbReference type="InterPro" id="IPR000719">
    <property type="entry name" value="Prot_kinase_dom"/>
</dbReference>
<feature type="binding site" evidence="3">
    <location>
        <position position="38"/>
    </location>
    <ligand>
        <name>ATP</name>
        <dbReference type="ChEBI" id="CHEBI:30616"/>
    </ligand>
</feature>
<keyword evidence="4" id="KW-0723">Serine/threonine-protein kinase</keyword>
<dbReference type="Pfam" id="PF00069">
    <property type="entry name" value="Pkinase"/>
    <property type="match status" value="1"/>
</dbReference>
<proteinExistence type="inferred from homology"/>
<gene>
    <name evidence="7" type="ORF">M9Y10_043803</name>
</gene>
<evidence type="ECO:0000256" key="2">
    <source>
        <dbReference type="ARBA" id="ARBA00022840"/>
    </source>
</evidence>
<protein>
    <recommendedName>
        <fullName evidence="6">Protein kinase domain-containing protein</fullName>
    </recommendedName>
</protein>
<dbReference type="InterPro" id="IPR008271">
    <property type="entry name" value="Ser/Thr_kinase_AS"/>
</dbReference>
<name>A0ABR2K0P5_9EUKA</name>
<dbReference type="Proteomes" id="UP001470230">
    <property type="component" value="Unassembled WGS sequence"/>
</dbReference>
<reference evidence="7 8" key="1">
    <citation type="submission" date="2024-04" db="EMBL/GenBank/DDBJ databases">
        <title>Tritrichomonas musculus Genome.</title>
        <authorList>
            <person name="Alves-Ferreira E."/>
            <person name="Grigg M."/>
            <person name="Lorenzi H."/>
            <person name="Galac M."/>
        </authorList>
    </citation>
    <scope>NUCLEOTIDE SEQUENCE [LARGE SCALE GENOMIC DNA]</scope>
    <source>
        <strain evidence="7 8">EAF2021</strain>
    </source>
</reference>
<evidence type="ECO:0000256" key="3">
    <source>
        <dbReference type="PROSITE-ProRule" id="PRU10141"/>
    </source>
</evidence>
<dbReference type="SMART" id="SM00220">
    <property type="entry name" value="S_TKc"/>
    <property type="match status" value="1"/>
</dbReference>
<dbReference type="SUPFAM" id="SSF56112">
    <property type="entry name" value="Protein kinase-like (PK-like)"/>
    <property type="match status" value="1"/>
</dbReference>
<dbReference type="InterPro" id="IPR011009">
    <property type="entry name" value="Kinase-like_dom_sf"/>
</dbReference>
<dbReference type="Gene3D" id="1.10.510.10">
    <property type="entry name" value="Transferase(Phosphotransferase) domain 1"/>
    <property type="match status" value="1"/>
</dbReference>
<comment type="caution">
    <text evidence="7">The sequence shown here is derived from an EMBL/GenBank/DDBJ whole genome shotgun (WGS) entry which is preliminary data.</text>
</comment>
<keyword evidence="1 3" id="KW-0547">Nucleotide-binding</keyword>
<keyword evidence="4" id="KW-0418">Kinase</keyword>
<feature type="compositionally biased region" description="Polar residues" evidence="5">
    <location>
        <begin position="358"/>
        <end position="370"/>
    </location>
</feature>
<dbReference type="EMBL" id="JAPFFF010000008">
    <property type="protein sequence ID" value="KAK8884684.1"/>
    <property type="molecule type" value="Genomic_DNA"/>
</dbReference>
<dbReference type="PROSITE" id="PS00108">
    <property type="entry name" value="PROTEIN_KINASE_ST"/>
    <property type="match status" value="1"/>
</dbReference>
<evidence type="ECO:0000313" key="7">
    <source>
        <dbReference type="EMBL" id="KAK8884684.1"/>
    </source>
</evidence>
<keyword evidence="8" id="KW-1185">Reference proteome</keyword>
<evidence type="ECO:0000256" key="5">
    <source>
        <dbReference type="SAM" id="MobiDB-lite"/>
    </source>
</evidence>
<dbReference type="PANTHER" id="PTHR24346:SF30">
    <property type="entry name" value="MATERNAL EMBRYONIC LEUCINE ZIPPER KINASE"/>
    <property type="match status" value="1"/>
</dbReference>
<organism evidence="7 8">
    <name type="scientific">Tritrichomonas musculus</name>
    <dbReference type="NCBI Taxonomy" id="1915356"/>
    <lineage>
        <taxon>Eukaryota</taxon>
        <taxon>Metamonada</taxon>
        <taxon>Parabasalia</taxon>
        <taxon>Tritrichomonadida</taxon>
        <taxon>Tritrichomonadidae</taxon>
        <taxon>Tritrichomonas</taxon>
    </lineage>
</organism>
<dbReference type="InterPro" id="IPR017441">
    <property type="entry name" value="Protein_kinase_ATP_BS"/>
</dbReference>
<evidence type="ECO:0000259" key="6">
    <source>
        <dbReference type="PROSITE" id="PS50011"/>
    </source>
</evidence>
<evidence type="ECO:0000256" key="1">
    <source>
        <dbReference type="ARBA" id="ARBA00022741"/>
    </source>
</evidence>
<evidence type="ECO:0000313" key="8">
    <source>
        <dbReference type="Proteomes" id="UP001470230"/>
    </source>
</evidence>
<accession>A0ABR2K0P5</accession>
<feature type="domain" description="Protein kinase" evidence="6">
    <location>
        <begin position="9"/>
        <end position="261"/>
    </location>
</feature>
<dbReference type="PROSITE" id="PS50011">
    <property type="entry name" value="PROTEIN_KINASE_DOM"/>
    <property type="match status" value="1"/>
</dbReference>
<evidence type="ECO:0000256" key="4">
    <source>
        <dbReference type="RuleBase" id="RU000304"/>
    </source>
</evidence>
<keyword evidence="2 3" id="KW-0067">ATP-binding</keyword>